<name>A0A7L1EKY5_OENON</name>
<evidence type="ECO:0000313" key="12">
    <source>
        <dbReference type="Proteomes" id="UP000565754"/>
    </source>
</evidence>
<keyword evidence="7" id="KW-0804">Transcription</keyword>
<evidence type="ECO:0000256" key="2">
    <source>
        <dbReference type="ARBA" id="ARBA00022723"/>
    </source>
</evidence>
<keyword evidence="4 9" id="KW-0863">Zinc-finger</keyword>
<keyword evidence="3" id="KW-0677">Repeat</keyword>
<dbReference type="GO" id="GO:0008270">
    <property type="term" value="F:zinc ion binding"/>
    <property type="evidence" value="ECO:0007669"/>
    <property type="project" value="UniProtKB-KW"/>
</dbReference>
<evidence type="ECO:0000256" key="8">
    <source>
        <dbReference type="ARBA" id="ARBA00023242"/>
    </source>
</evidence>
<dbReference type="Pfam" id="PF00096">
    <property type="entry name" value="zf-C2H2"/>
    <property type="match status" value="1"/>
</dbReference>
<dbReference type="GO" id="GO:0000981">
    <property type="term" value="F:DNA-binding transcription factor activity, RNA polymerase II-specific"/>
    <property type="evidence" value="ECO:0007669"/>
    <property type="project" value="TreeGrafter"/>
</dbReference>
<dbReference type="GO" id="GO:0000978">
    <property type="term" value="F:RNA polymerase II cis-regulatory region sequence-specific DNA binding"/>
    <property type="evidence" value="ECO:0007669"/>
    <property type="project" value="TreeGrafter"/>
</dbReference>
<dbReference type="AlphaFoldDB" id="A0A7L1EKY5"/>
<dbReference type="PANTHER" id="PTHR14003:SF23">
    <property type="entry name" value="ZINC FINGER PROTEIN 143"/>
    <property type="match status" value="1"/>
</dbReference>
<dbReference type="SUPFAM" id="SSF57667">
    <property type="entry name" value="beta-beta-alpha zinc fingers"/>
    <property type="match status" value="1"/>
</dbReference>
<comment type="similarity">
    <text evidence="1">Belongs to the krueppel C2H2-type zinc-finger protein family.</text>
</comment>
<evidence type="ECO:0000256" key="9">
    <source>
        <dbReference type="PROSITE-ProRule" id="PRU00042"/>
    </source>
</evidence>
<keyword evidence="2" id="KW-0479">Metal-binding</keyword>
<evidence type="ECO:0000256" key="5">
    <source>
        <dbReference type="ARBA" id="ARBA00022833"/>
    </source>
</evidence>
<organism evidence="11 12">
    <name type="scientific">Oenanthe oenanthe</name>
    <name type="common">Northern wheatear</name>
    <dbReference type="NCBI Taxonomy" id="279966"/>
    <lineage>
        <taxon>Eukaryota</taxon>
        <taxon>Metazoa</taxon>
        <taxon>Chordata</taxon>
        <taxon>Craniata</taxon>
        <taxon>Vertebrata</taxon>
        <taxon>Euteleostomi</taxon>
        <taxon>Archelosauria</taxon>
        <taxon>Archosauria</taxon>
        <taxon>Dinosauria</taxon>
        <taxon>Saurischia</taxon>
        <taxon>Theropoda</taxon>
        <taxon>Coelurosauria</taxon>
        <taxon>Aves</taxon>
        <taxon>Neognathae</taxon>
        <taxon>Neoaves</taxon>
        <taxon>Telluraves</taxon>
        <taxon>Australaves</taxon>
        <taxon>Passeriformes</taxon>
        <taxon>Muscicapidae</taxon>
        <taxon>Oenanthe</taxon>
    </lineage>
</organism>
<accession>A0A7L1EKY5</accession>
<feature type="non-terminal residue" evidence="11">
    <location>
        <position position="1"/>
    </location>
</feature>
<dbReference type="Proteomes" id="UP000565754">
    <property type="component" value="Unassembled WGS sequence"/>
</dbReference>
<evidence type="ECO:0000256" key="4">
    <source>
        <dbReference type="ARBA" id="ARBA00022771"/>
    </source>
</evidence>
<dbReference type="PANTHER" id="PTHR14003">
    <property type="entry name" value="TRANSCRIPTIONAL REPRESSOR PROTEIN YY"/>
    <property type="match status" value="1"/>
</dbReference>
<reference evidence="11 12" key="1">
    <citation type="submission" date="2019-09" db="EMBL/GenBank/DDBJ databases">
        <title>Bird 10,000 Genomes (B10K) Project - Family phase.</title>
        <authorList>
            <person name="Zhang G."/>
        </authorList>
    </citation>
    <scope>NUCLEOTIDE SEQUENCE [LARGE SCALE GENOMIC DNA]</scope>
    <source>
        <strain evidence="11">B10K-DU-001-74</strain>
        <tissue evidence="11">Muscle</tissue>
    </source>
</reference>
<dbReference type="InterPro" id="IPR013087">
    <property type="entry name" value="Znf_C2H2_type"/>
</dbReference>
<dbReference type="PROSITE" id="PS00028">
    <property type="entry name" value="ZINC_FINGER_C2H2_1"/>
    <property type="match status" value="1"/>
</dbReference>
<dbReference type="GO" id="GO:0005667">
    <property type="term" value="C:transcription regulator complex"/>
    <property type="evidence" value="ECO:0007669"/>
    <property type="project" value="TreeGrafter"/>
</dbReference>
<feature type="domain" description="C2H2-type" evidence="10">
    <location>
        <begin position="27"/>
        <end position="54"/>
    </location>
</feature>
<evidence type="ECO:0000256" key="6">
    <source>
        <dbReference type="ARBA" id="ARBA00023015"/>
    </source>
</evidence>
<evidence type="ECO:0000259" key="10">
    <source>
        <dbReference type="PROSITE" id="PS50157"/>
    </source>
</evidence>
<feature type="non-terminal residue" evidence="11">
    <location>
        <position position="54"/>
    </location>
</feature>
<dbReference type="InterPro" id="IPR036236">
    <property type="entry name" value="Znf_C2H2_sf"/>
</dbReference>
<dbReference type="PROSITE" id="PS50157">
    <property type="entry name" value="ZINC_FINGER_C2H2_2"/>
    <property type="match status" value="2"/>
</dbReference>
<proteinExistence type="inferred from homology"/>
<feature type="domain" description="C2H2-type" evidence="10">
    <location>
        <begin position="1"/>
        <end position="26"/>
    </location>
</feature>
<evidence type="ECO:0000313" key="11">
    <source>
        <dbReference type="EMBL" id="NXM89320.1"/>
    </source>
</evidence>
<dbReference type="SMART" id="SM00355">
    <property type="entry name" value="ZnF_C2H2"/>
    <property type="match status" value="1"/>
</dbReference>
<dbReference type="GO" id="GO:0000785">
    <property type="term" value="C:chromatin"/>
    <property type="evidence" value="ECO:0007669"/>
    <property type="project" value="TreeGrafter"/>
</dbReference>
<keyword evidence="5" id="KW-0862">Zinc</keyword>
<keyword evidence="12" id="KW-1185">Reference proteome</keyword>
<sequence>CPDCGRSCADAVALAWPQQSHLGKKPFECSECGKAFAWSSHLQRHRRIHTGEKP</sequence>
<protein>
    <submittedName>
        <fullName evidence="11">ZN782 protein</fullName>
    </submittedName>
</protein>
<evidence type="ECO:0000256" key="3">
    <source>
        <dbReference type="ARBA" id="ARBA00022737"/>
    </source>
</evidence>
<keyword evidence="8" id="KW-0539">Nucleus</keyword>
<dbReference type="GO" id="GO:0031519">
    <property type="term" value="C:PcG protein complex"/>
    <property type="evidence" value="ECO:0007669"/>
    <property type="project" value="TreeGrafter"/>
</dbReference>
<gene>
    <name evidence="11" type="primary">Znf782</name>
    <name evidence="11" type="ORF">OENOEN_R00023</name>
</gene>
<comment type="caution">
    <text evidence="11">The sequence shown here is derived from an EMBL/GenBank/DDBJ whole genome shotgun (WGS) entry which is preliminary data.</text>
</comment>
<evidence type="ECO:0000256" key="7">
    <source>
        <dbReference type="ARBA" id="ARBA00023163"/>
    </source>
</evidence>
<dbReference type="EMBL" id="VXBF01012515">
    <property type="protein sequence ID" value="NXM89320.1"/>
    <property type="molecule type" value="Genomic_DNA"/>
</dbReference>
<dbReference type="FunFam" id="3.30.160.60:FF:000642">
    <property type="entry name" value="Zinc finger with KRAB and SCAN domains 2"/>
    <property type="match status" value="1"/>
</dbReference>
<dbReference type="Gene3D" id="3.30.160.60">
    <property type="entry name" value="Classic Zinc Finger"/>
    <property type="match status" value="1"/>
</dbReference>
<keyword evidence="6" id="KW-0805">Transcription regulation</keyword>
<evidence type="ECO:0000256" key="1">
    <source>
        <dbReference type="ARBA" id="ARBA00006991"/>
    </source>
</evidence>